<dbReference type="AlphaFoldDB" id="A0A2N3PP61"/>
<sequence length="305" mass="32901">MIKRFLRVVVTLALAAVAAVLSVALWHHFMVDPWTRDGRVRAEVVRIAPEVAGTVSEVRVVDNQFVHKGDVLFVIDPERFKLALTQVQAAVDSRAQDRRVALAKAQRRAALSDLVASTEEKEQYNGSAGVATAAVSEAQAQLDLAKLNLTRTTVRSPVNGYVTNLNLRVGDYASVGQAAIAVVDSDSFWVAGYFEETKLGALHVGDGAVIELMSDSRPLAGHVESLSHGIADQNGDASTNGLASVNPVFTWVRLAQRMPVRIHIDSVPRGLSLTAGMTCTVIVGTRSRFVDDLRFAYRSLTAGLI</sequence>
<dbReference type="EMBL" id="PIUM01000036">
    <property type="protein sequence ID" value="PKU22177.1"/>
    <property type="molecule type" value="Genomic_DNA"/>
</dbReference>
<dbReference type="SUPFAM" id="SSF111369">
    <property type="entry name" value="HlyD-like secretion proteins"/>
    <property type="match status" value="1"/>
</dbReference>
<evidence type="ECO:0000259" key="1">
    <source>
        <dbReference type="Pfam" id="PF25917"/>
    </source>
</evidence>
<dbReference type="PANTHER" id="PTHR30367:SF1">
    <property type="entry name" value="MULTIDRUG RESISTANCE PROTEIN MDTN"/>
    <property type="match status" value="1"/>
</dbReference>
<name>A0A2N3PP61_9PROT</name>
<proteinExistence type="predicted"/>
<dbReference type="InterPro" id="IPR058625">
    <property type="entry name" value="MdtA-like_BSH"/>
</dbReference>
<evidence type="ECO:0000259" key="2">
    <source>
        <dbReference type="Pfam" id="PF25963"/>
    </source>
</evidence>
<dbReference type="RefSeq" id="WP_101252945.1">
    <property type="nucleotide sequence ID" value="NZ_PIUM01000036.1"/>
</dbReference>
<comment type="caution">
    <text evidence="3">The sequence shown here is derived from an EMBL/GenBank/DDBJ whole genome shotgun (WGS) entry which is preliminary data.</text>
</comment>
<reference evidence="4" key="1">
    <citation type="submission" date="2017-12" db="EMBL/GenBank/DDBJ databases">
        <title>Draft genome sequence of Telmatospirillum siberiense 26-4b1T, an acidotolerant peatland alphaproteobacterium potentially involved in sulfur cycling.</title>
        <authorList>
            <person name="Hausmann B."/>
            <person name="Pjevac P."/>
            <person name="Schreck K."/>
            <person name="Herbold C.W."/>
            <person name="Daims H."/>
            <person name="Wagner M."/>
            <person name="Pester M."/>
            <person name="Loy A."/>
        </authorList>
    </citation>
    <scope>NUCLEOTIDE SEQUENCE [LARGE SCALE GENOMIC DNA]</scope>
    <source>
        <strain evidence="4">26-4b1</strain>
    </source>
</reference>
<organism evidence="3 4">
    <name type="scientific">Telmatospirillum siberiense</name>
    <dbReference type="NCBI Taxonomy" id="382514"/>
    <lineage>
        <taxon>Bacteria</taxon>
        <taxon>Pseudomonadati</taxon>
        <taxon>Pseudomonadota</taxon>
        <taxon>Alphaproteobacteria</taxon>
        <taxon>Rhodospirillales</taxon>
        <taxon>Rhodospirillaceae</taxon>
        <taxon>Telmatospirillum</taxon>
    </lineage>
</organism>
<protein>
    <submittedName>
        <fullName evidence="3">Efflux transporter periplasmic adaptor subunit</fullName>
    </submittedName>
</protein>
<dbReference type="InterPro" id="IPR050393">
    <property type="entry name" value="MFP_Efflux_Pump"/>
</dbReference>
<feature type="domain" description="Multidrug resistance protein MdtA-like barrel-sandwich hybrid" evidence="1">
    <location>
        <begin position="43"/>
        <end position="184"/>
    </location>
</feature>
<dbReference type="Gene3D" id="2.40.50.100">
    <property type="match status" value="1"/>
</dbReference>
<dbReference type="Pfam" id="PF25917">
    <property type="entry name" value="BSH_RND"/>
    <property type="match status" value="1"/>
</dbReference>
<feature type="domain" description="p-hydroxybenzoic acid efflux pump subunit AaeA-like beta-barrel" evidence="2">
    <location>
        <begin position="187"/>
        <end position="283"/>
    </location>
</feature>
<evidence type="ECO:0000313" key="4">
    <source>
        <dbReference type="Proteomes" id="UP000233293"/>
    </source>
</evidence>
<gene>
    <name evidence="3" type="ORF">CWS72_22720</name>
</gene>
<dbReference type="Proteomes" id="UP000233293">
    <property type="component" value="Unassembled WGS sequence"/>
</dbReference>
<dbReference type="Pfam" id="PF25963">
    <property type="entry name" value="Beta-barrel_AAEA"/>
    <property type="match status" value="1"/>
</dbReference>
<accession>A0A2N3PP61</accession>
<evidence type="ECO:0000313" key="3">
    <source>
        <dbReference type="EMBL" id="PKU22177.1"/>
    </source>
</evidence>
<dbReference type="OrthoDB" id="9811754at2"/>
<dbReference type="Gene3D" id="2.40.30.170">
    <property type="match status" value="1"/>
</dbReference>
<dbReference type="InterPro" id="IPR058634">
    <property type="entry name" value="AaeA-lik-b-barrel"/>
</dbReference>
<keyword evidence="4" id="KW-1185">Reference proteome</keyword>
<dbReference type="PANTHER" id="PTHR30367">
    <property type="entry name" value="P-HYDROXYBENZOIC ACID EFFLUX PUMP SUBUNIT AAEA-RELATED"/>
    <property type="match status" value="1"/>
</dbReference>